<evidence type="ECO:0000259" key="1">
    <source>
        <dbReference type="Pfam" id="PF13475"/>
    </source>
</evidence>
<protein>
    <recommendedName>
        <fullName evidence="1">DUF4116 domain-containing protein</fullName>
    </recommendedName>
</protein>
<dbReference type="OrthoDB" id="5652459at2"/>
<organism evidence="2 3">
    <name type="scientific">Legionella norrlandica</name>
    <dbReference type="NCBI Taxonomy" id="1498499"/>
    <lineage>
        <taxon>Bacteria</taxon>
        <taxon>Pseudomonadati</taxon>
        <taxon>Pseudomonadota</taxon>
        <taxon>Gammaproteobacteria</taxon>
        <taxon>Legionellales</taxon>
        <taxon>Legionellaceae</taxon>
        <taxon>Legionella</taxon>
    </lineage>
</organism>
<dbReference type="InterPro" id="IPR025197">
    <property type="entry name" value="DUF4116"/>
</dbReference>
<evidence type="ECO:0000313" key="3">
    <source>
        <dbReference type="Proteomes" id="UP000054422"/>
    </source>
</evidence>
<dbReference type="RefSeq" id="WP_035890658.1">
    <property type="nucleotide sequence ID" value="NZ_JNCF01000044.1"/>
</dbReference>
<sequence length="263" mass="30157">MAEKNNYISLILDSDYPYLDLPSLPDKEDNEAWKTLCQRYFPNIITESSDTDHYRAFLQEYKQIFRDGLHSKHMLANRSSAVRSDKLIVFHVVSFHGSELQWAAPSLQNNKDIVLAAVGNNCNALQYAAPEMKDDEEVVRTAIKNKRGYALRYASKRLQDSETIVTEVADEYGLGIEHASDRCKNNLRISLRALRNNFFAATYCGNDVKNHPVFKKAKAINDYYERYSYISQVLSGKSIKSARKIVEIEEDQESLENRPTLNS</sequence>
<keyword evidence="3" id="KW-1185">Reference proteome</keyword>
<comment type="caution">
    <text evidence="2">The sequence shown here is derived from an EMBL/GenBank/DDBJ whole genome shotgun (WGS) entry which is preliminary data.</text>
</comment>
<accession>A0A0A2T5J6</accession>
<proteinExistence type="predicted"/>
<dbReference type="AlphaFoldDB" id="A0A0A2T5J6"/>
<gene>
    <name evidence="2" type="ORF">EP47_13485</name>
</gene>
<dbReference type="Pfam" id="PF13475">
    <property type="entry name" value="DUF4116"/>
    <property type="match status" value="1"/>
</dbReference>
<reference evidence="2 3" key="1">
    <citation type="submission" date="2014-05" db="EMBL/GenBank/DDBJ databases">
        <authorList>
            <person name="Rizzardi K."/>
            <person name="Winiecka-Krusnell J."/>
            <person name="Ramliden M."/>
            <person name="Alm E."/>
            <person name="Andersson S."/>
            <person name="Byfors S."/>
        </authorList>
    </citation>
    <scope>NUCLEOTIDE SEQUENCE [LARGE SCALE GENOMIC DNA]</scope>
    <source>
        <strain evidence="2 3">LEGN</strain>
    </source>
</reference>
<dbReference type="EMBL" id="JNCF01000044">
    <property type="protein sequence ID" value="KGP62713.1"/>
    <property type="molecule type" value="Genomic_DNA"/>
</dbReference>
<feature type="domain" description="DUF4116" evidence="1">
    <location>
        <begin position="85"/>
        <end position="133"/>
    </location>
</feature>
<dbReference type="Proteomes" id="UP000054422">
    <property type="component" value="Unassembled WGS sequence"/>
</dbReference>
<name>A0A0A2T5J6_9GAMM</name>
<evidence type="ECO:0000313" key="2">
    <source>
        <dbReference type="EMBL" id="KGP62713.1"/>
    </source>
</evidence>